<reference evidence="1 2" key="1">
    <citation type="submission" date="2019-06" db="EMBL/GenBank/DDBJ databases">
        <title>Whole genome shotgun sequence of Brevibacillus reuszeri NBRC 15719.</title>
        <authorList>
            <person name="Hosoyama A."/>
            <person name="Uohara A."/>
            <person name="Ohji S."/>
            <person name="Ichikawa N."/>
        </authorList>
    </citation>
    <scope>NUCLEOTIDE SEQUENCE [LARGE SCALE GENOMIC DNA]</scope>
    <source>
        <strain evidence="1 2">NBRC 15719</strain>
    </source>
</reference>
<dbReference type="RefSeq" id="WP_162839545.1">
    <property type="nucleotide sequence ID" value="NZ_BJON01000002.1"/>
</dbReference>
<dbReference type="Proteomes" id="UP000319578">
    <property type="component" value="Unassembled WGS sequence"/>
</dbReference>
<evidence type="ECO:0000313" key="2">
    <source>
        <dbReference type="Proteomes" id="UP000319578"/>
    </source>
</evidence>
<proteinExistence type="predicted"/>
<accession>A0ABQ0THN1</accession>
<comment type="caution">
    <text evidence="1">The sequence shown here is derived from an EMBL/GenBank/DDBJ whole genome shotgun (WGS) entry which is preliminary data.</text>
</comment>
<keyword evidence="2" id="KW-1185">Reference proteome</keyword>
<protein>
    <recommendedName>
        <fullName evidence="3">ABC transporter ATP-binding protein</fullName>
    </recommendedName>
</protein>
<dbReference type="EMBL" id="BJON01000002">
    <property type="protein sequence ID" value="GED66363.1"/>
    <property type="molecule type" value="Genomic_DNA"/>
</dbReference>
<name>A0ABQ0THN1_9BACL</name>
<evidence type="ECO:0008006" key="3">
    <source>
        <dbReference type="Google" id="ProtNLM"/>
    </source>
</evidence>
<sequence>MLLLGVLLILITIGVAVAIGYRANENVRKFDESKHESFIGTKSNS</sequence>
<evidence type="ECO:0000313" key="1">
    <source>
        <dbReference type="EMBL" id="GED66363.1"/>
    </source>
</evidence>
<gene>
    <name evidence="1" type="ORF">BRE01_00650</name>
</gene>
<organism evidence="1 2">
    <name type="scientific">Brevibacillus reuszeri</name>
    <dbReference type="NCBI Taxonomy" id="54915"/>
    <lineage>
        <taxon>Bacteria</taxon>
        <taxon>Bacillati</taxon>
        <taxon>Bacillota</taxon>
        <taxon>Bacilli</taxon>
        <taxon>Bacillales</taxon>
        <taxon>Paenibacillaceae</taxon>
        <taxon>Brevibacillus</taxon>
    </lineage>
</organism>